<accession>A0ABT1VFF5</accession>
<dbReference type="Proteomes" id="UP001300015">
    <property type="component" value="Unassembled WGS sequence"/>
</dbReference>
<dbReference type="Pfam" id="PF19077">
    <property type="entry name" value="Big_13"/>
    <property type="match status" value="2"/>
</dbReference>
<dbReference type="RefSeq" id="WP_256698182.1">
    <property type="nucleotide sequence ID" value="NZ_JANIES010000001.1"/>
</dbReference>
<comment type="caution">
    <text evidence="2">The sequence shown here is derived from an EMBL/GenBank/DDBJ whole genome shotgun (WGS) entry which is preliminary data.</text>
</comment>
<dbReference type="NCBIfam" id="NF033510">
    <property type="entry name" value="Ca_tandemer"/>
    <property type="match status" value="2"/>
</dbReference>
<sequence>MSTAYDPMLPGFENWVNTPYQYWKSNAPDAKDGIVELVINGKKFTSKIDANGDWEFQLPLQLAEGGHNLSIRYVDLAGNYGDVYQTRINVDLSAPDKPGITRIMDDVGSVKGPVGDKGFTDDRKPTISGYAEPDSIVRVYSNGFLLGSVQAAKNGQWTMEPKLRDGEQRIYVTATDRFGQVSEDSDVFTLFVNVPTINKPQLLEVYDNYGLETGVIKHGESTDDLRPSLRGNAPVGAESVHIYVKGKRVGIAPVENGKWAWEASSDVLHYGKNSITLRSQNSRGELSQPTAAFDVIAVAPTTVKIEYAWDNFGDAQGKLASGADTDDLTPAFSGSAEAHSIVYLHARHQNGSWSLKGSAVADANGFWNIEVAKLTNGNGVYDFQASNSTSYNGKSGEFSLQINTYVQPVIESAYDNNGLKQGTIQNGGRTDDLTPTLKGHASAGAIVYIHVKYESGAWWVSGSTKADAKGEWSYDMPQLPYHSNYDFQASGSTVRDPKASTFTLYAGPDAQIAPVIDYLIDNNGLKQGTIQNGGRTDDLTPTLKGHASAGAIVYIHVKYESGAWWVSGSTKADAKGEWSYDMPQLPYHSNYDFQASGSTVRDPKASTFTLYAGPDAQIAPVIDTAYDNNGKLQGTIQNGGRTDDLTPTLKGHASAGAIVYVHTKHENGKWWISGSTNANAKGEWAYDMPQLTTYGTYTFQVSGSAVRDPSSAFLSLYAAPDSRIVPVIVTAHDNNGLLQGNIVNGGRTDDLTPTLKGYTSANSTVYIHARHDNGKWWVSGSTKANANGEWTFTTPQLTSYGTHDFQVSGSTVRDPNAAMFTFDAKPDSFASKMNEISSDYLADLIAASNQKSVVNMVKISSGNTLNINVSDILSAGSKDLFIQDGKTQLVVKGNKNDVIKLDDLLGNGIDEGDWHRQKGKVSVAGLKYQVYSHDGLDVELLVQQGVKIDLI</sequence>
<dbReference type="Gene3D" id="3.30.420.430">
    <property type="match status" value="5"/>
</dbReference>
<dbReference type="EMBL" id="JANIET010000001">
    <property type="protein sequence ID" value="MCQ8226241.1"/>
    <property type="molecule type" value="Genomic_DNA"/>
</dbReference>
<evidence type="ECO:0000313" key="3">
    <source>
        <dbReference type="Proteomes" id="UP001300015"/>
    </source>
</evidence>
<dbReference type="InterPro" id="IPR013783">
    <property type="entry name" value="Ig-like_fold"/>
</dbReference>
<organism evidence="2 3">
    <name type="scientific">Pantoea trifolii</name>
    <dbReference type="NCBI Taxonomy" id="2968030"/>
    <lineage>
        <taxon>Bacteria</taxon>
        <taxon>Pseudomonadati</taxon>
        <taxon>Pseudomonadota</taxon>
        <taxon>Gammaproteobacteria</taxon>
        <taxon>Enterobacterales</taxon>
        <taxon>Erwiniaceae</taxon>
        <taxon>Pantoea</taxon>
    </lineage>
</organism>
<dbReference type="Gene3D" id="2.60.40.10">
    <property type="entry name" value="Immunoglobulins"/>
    <property type="match status" value="2"/>
</dbReference>
<protein>
    <submittedName>
        <fullName evidence="2">Ig-like domain-containing protein</fullName>
    </submittedName>
</protein>
<evidence type="ECO:0000313" key="2">
    <source>
        <dbReference type="EMBL" id="MCQ8226241.1"/>
    </source>
</evidence>
<feature type="domain" description="Bacterial Ig-like" evidence="1">
    <location>
        <begin position="35"/>
        <end position="91"/>
    </location>
</feature>
<gene>
    <name evidence="2" type="ORF">NQH49_01945</name>
</gene>
<name>A0ABT1VFF5_9GAMM</name>
<reference evidence="2 3" key="1">
    <citation type="submission" date="2022-07" db="EMBL/GenBank/DDBJ databases">
        <title>Pantoea trifolii sp. nov. isolated from root nodules of Trifolium rubens.</title>
        <authorList>
            <person name="Kalita M."/>
            <person name="Wdowiak-Wrobel S."/>
            <person name="Marek-Kozaczuk M."/>
            <person name="Palusinska-Szysz M."/>
            <person name="Sokolowski W."/>
            <person name="Coutinho T."/>
            <person name="Hlahane L."/>
        </authorList>
    </citation>
    <scope>NUCLEOTIDE SEQUENCE [LARGE SCALE GENOMIC DNA]</scope>
    <source>
        <strain evidence="2 3">MMK2</strain>
    </source>
</reference>
<feature type="domain" description="Bacterial Ig-like" evidence="1">
    <location>
        <begin position="117"/>
        <end position="186"/>
    </location>
</feature>
<proteinExistence type="predicted"/>
<dbReference type="InterPro" id="IPR044016">
    <property type="entry name" value="Big_13"/>
</dbReference>
<keyword evidence="3" id="KW-1185">Reference proteome</keyword>
<evidence type="ECO:0000259" key="1">
    <source>
        <dbReference type="Pfam" id="PF19077"/>
    </source>
</evidence>